<reference evidence="2" key="1">
    <citation type="submission" date="2021-02" db="EMBL/GenBank/DDBJ databases">
        <authorList>
            <person name="Dougan E. K."/>
            <person name="Rhodes N."/>
            <person name="Thang M."/>
            <person name="Chan C."/>
        </authorList>
    </citation>
    <scope>NUCLEOTIDE SEQUENCE</scope>
</reference>
<keyword evidence="3" id="KW-1185">Reference proteome</keyword>
<name>A0A813DCY1_POLGL</name>
<dbReference type="AlphaFoldDB" id="A0A813DCY1"/>
<evidence type="ECO:0000256" key="1">
    <source>
        <dbReference type="SAM" id="MobiDB-lite"/>
    </source>
</evidence>
<feature type="compositionally biased region" description="Low complexity" evidence="1">
    <location>
        <begin position="121"/>
        <end position="132"/>
    </location>
</feature>
<organism evidence="2 3">
    <name type="scientific">Polarella glacialis</name>
    <name type="common">Dinoflagellate</name>
    <dbReference type="NCBI Taxonomy" id="89957"/>
    <lineage>
        <taxon>Eukaryota</taxon>
        <taxon>Sar</taxon>
        <taxon>Alveolata</taxon>
        <taxon>Dinophyceae</taxon>
        <taxon>Suessiales</taxon>
        <taxon>Suessiaceae</taxon>
        <taxon>Polarella</taxon>
    </lineage>
</organism>
<sequence length="340" mass="36742">MSHGTATLRPRGTPLGALAALELRPAAAWSSGRRRVAFAPAAGNVGRRHGRGAFGRRSLRVVADETSSCSTTSSDVQQSSSAVALLLALATSAGSKLFGQGGALGPGTQKRRRARRLQGVTSLAAASPTSTATRRREPTVQLPELTASERERLQLGLYVQKQVRTGSVGWGHVVVDVQAPAWVVLDCLAAFERYAAMVPVVREARVLSRSEGWENGAHTALCTYKVSRFGLKIHAAHSVDLEARVISFGLDESQPSFVLRQASGFWYVEPHAENRDGSCRVWFRVGLRASSFLPPCLVDLAAQCALGKATSWLKPHMEELWCRMQSVPYVRSGVWNAALE</sequence>
<dbReference type="OrthoDB" id="189514at2759"/>
<gene>
    <name evidence="2" type="ORF">PGLA1383_LOCUS3584</name>
</gene>
<evidence type="ECO:0000313" key="3">
    <source>
        <dbReference type="Proteomes" id="UP000654075"/>
    </source>
</evidence>
<protein>
    <recommendedName>
        <fullName evidence="4">Coenzyme Q-binding protein COQ10 START domain-containing protein</fullName>
    </recommendedName>
</protein>
<evidence type="ECO:0008006" key="4">
    <source>
        <dbReference type="Google" id="ProtNLM"/>
    </source>
</evidence>
<dbReference type="EMBL" id="CAJNNV010001268">
    <property type="protein sequence ID" value="CAE8584655.1"/>
    <property type="molecule type" value="Genomic_DNA"/>
</dbReference>
<dbReference type="InterPro" id="IPR023393">
    <property type="entry name" value="START-like_dom_sf"/>
</dbReference>
<dbReference type="SUPFAM" id="SSF55961">
    <property type="entry name" value="Bet v1-like"/>
    <property type="match status" value="1"/>
</dbReference>
<dbReference type="Proteomes" id="UP000654075">
    <property type="component" value="Unassembled WGS sequence"/>
</dbReference>
<accession>A0A813DCY1</accession>
<evidence type="ECO:0000313" key="2">
    <source>
        <dbReference type="EMBL" id="CAE8584655.1"/>
    </source>
</evidence>
<comment type="caution">
    <text evidence="2">The sequence shown here is derived from an EMBL/GenBank/DDBJ whole genome shotgun (WGS) entry which is preliminary data.</text>
</comment>
<proteinExistence type="predicted"/>
<dbReference type="Gene3D" id="3.30.530.20">
    <property type="match status" value="1"/>
</dbReference>
<feature type="region of interest" description="Disordered" evidence="1">
    <location>
        <begin position="100"/>
        <end position="138"/>
    </location>
</feature>